<keyword evidence="3 8" id="KW-0812">Transmembrane</keyword>
<feature type="transmembrane region" description="Helical" evidence="8">
    <location>
        <begin position="145"/>
        <end position="164"/>
    </location>
</feature>
<reference evidence="11" key="1">
    <citation type="submission" date="2016-10" db="EMBL/GenBank/DDBJ databases">
        <authorList>
            <person name="Varghese N."/>
            <person name="Submissions S."/>
        </authorList>
    </citation>
    <scope>NUCLEOTIDE SEQUENCE [LARGE SCALE GENOMIC DNA]</scope>
    <source>
        <strain evidence="11">DC30,IBRC 10041,KCTC 4046</strain>
    </source>
</reference>
<dbReference type="GO" id="GO:0016872">
    <property type="term" value="F:intramolecular lyase activity"/>
    <property type="evidence" value="ECO:0007669"/>
    <property type="project" value="InterPro"/>
</dbReference>
<dbReference type="EMBL" id="FNPC01000004">
    <property type="protein sequence ID" value="SDY28561.1"/>
    <property type="molecule type" value="Genomic_DNA"/>
</dbReference>
<organism evidence="10 11">
    <name type="scientific">Halopenitus persicus</name>
    <dbReference type="NCBI Taxonomy" id="1048396"/>
    <lineage>
        <taxon>Archaea</taxon>
        <taxon>Methanobacteriati</taxon>
        <taxon>Methanobacteriota</taxon>
        <taxon>Stenosarchaea group</taxon>
        <taxon>Halobacteria</taxon>
        <taxon>Halobacteriales</taxon>
        <taxon>Haloferacaceae</taxon>
        <taxon>Halopenitus</taxon>
    </lineage>
</organism>
<sequence>MIPPTTYFDVHVTFLLPPILGLGLLAWRRNRLDRRFLGGLAVLIALAVGYTTPWDARLIAIGVWRYGEGAVARRLLGVPLGEYVFFVLQPALTLLWVRWITRDGDDSPRVASRQSPGNRLAGLLAGAAIAVVGGWLVIAGPETRLYLGAILLWAGPVLAIQWAYDWPSLRRRGRTIAVGVLVPTGYLCLVDRIAIDAGIWTIAPAYTTGLTIGGLPVEEGLFFLVTNCFLAQGYLLYDELIERRTADAAGRTAGAPGTEA</sequence>
<evidence type="ECO:0000256" key="1">
    <source>
        <dbReference type="ARBA" id="ARBA00004141"/>
    </source>
</evidence>
<dbReference type="NCBIfam" id="TIGR03462">
    <property type="entry name" value="CarR_dom_SF"/>
    <property type="match status" value="2"/>
</dbReference>
<evidence type="ECO:0000256" key="2">
    <source>
        <dbReference type="ARBA" id="ARBA00004829"/>
    </source>
</evidence>
<comment type="pathway">
    <text evidence="2">Carotenoid biosynthesis.</text>
</comment>
<keyword evidence="6 8" id="KW-0472">Membrane</keyword>
<dbReference type="AlphaFoldDB" id="A0A1H3ILJ5"/>
<feature type="domain" description="Lycopene cyclase" evidence="9">
    <location>
        <begin position="12"/>
        <end position="99"/>
    </location>
</feature>
<keyword evidence="11" id="KW-1185">Reference proteome</keyword>
<feature type="transmembrane region" description="Helical" evidence="8">
    <location>
        <begin position="6"/>
        <end position="27"/>
    </location>
</feature>
<dbReference type="Pfam" id="PF18916">
    <property type="entry name" value="Lycopene_cyc"/>
    <property type="match status" value="2"/>
</dbReference>
<feature type="transmembrane region" description="Helical" evidence="8">
    <location>
        <begin position="83"/>
        <end position="100"/>
    </location>
</feature>
<evidence type="ECO:0000259" key="9">
    <source>
        <dbReference type="Pfam" id="PF18916"/>
    </source>
</evidence>
<feature type="transmembrane region" description="Helical" evidence="8">
    <location>
        <begin position="220"/>
        <end position="237"/>
    </location>
</feature>
<keyword evidence="4" id="KW-0125">Carotenoid biosynthesis</keyword>
<dbReference type="InterPro" id="IPR017825">
    <property type="entry name" value="Lycopene_cyclase_dom"/>
</dbReference>
<comment type="subcellular location">
    <subcellularLocation>
        <location evidence="1">Membrane</location>
        <topology evidence="1">Multi-pass membrane protein</topology>
    </subcellularLocation>
</comment>
<feature type="transmembrane region" description="Helical" evidence="8">
    <location>
        <begin position="176"/>
        <end position="200"/>
    </location>
</feature>
<protein>
    <submittedName>
        <fullName evidence="10">Lycopene cyclase domain-containing protein</fullName>
    </submittedName>
</protein>
<keyword evidence="7" id="KW-0413">Isomerase</keyword>
<dbReference type="RefSeq" id="WP_092732060.1">
    <property type="nucleotide sequence ID" value="NZ_FNPC01000004.1"/>
</dbReference>
<proteinExistence type="predicted"/>
<keyword evidence="5 8" id="KW-1133">Transmembrane helix</keyword>
<evidence type="ECO:0000256" key="7">
    <source>
        <dbReference type="ARBA" id="ARBA00023235"/>
    </source>
</evidence>
<evidence type="ECO:0000256" key="4">
    <source>
        <dbReference type="ARBA" id="ARBA00022746"/>
    </source>
</evidence>
<accession>A0A1H3ILJ5</accession>
<feature type="transmembrane region" description="Helical" evidence="8">
    <location>
        <begin position="36"/>
        <end position="54"/>
    </location>
</feature>
<name>A0A1H3ILJ5_9EURY</name>
<dbReference type="GO" id="GO:0016020">
    <property type="term" value="C:membrane"/>
    <property type="evidence" value="ECO:0007669"/>
    <property type="project" value="UniProtKB-SubCell"/>
</dbReference>
<evidence type="ECO:0000256" key="6">
    <source>
        <dbReference type="ARBA" id="ARBA00023136"/>
    </source>
</evidence>
<dbReference type="OrthoDB" id="241129at2157"/>
<feature type="transmembrane region" description="Helical" evidence="8">
    <location>
        <begin position="120"/>
        <end position="139"/>
    </location>
</feature>
<evidence type="ECO:0000313" key="10">
    <source>
        <dbReference type="EMBL" id="SDY28561.1"/>
    </source>
</evidence>
<gene>
    <name evidence="10" type="ORF">SAMN05216564_104174</name>
</gene>
<dbReference type="GO" id="GO:0045436">
    <property type="term" value="F:lycopene beta cyclase activity"/>
    <property type="evidence" value="ECO:0007669"/>
    <property type="project" value="UniProtKB-ARBA"/>
</dbReference>
<evidence type="ECO:0000256" key="5">
    <source>
        <dbReference type="ARBA" id="ARBA00022989"/>
    </source>
</evidence>
<feature type="domain" description="Lycopene cyclase" evidence="9">
    <location>
        <begin position="145"/>
        <end position="226"/>
    </location>
</feature>
<dbReference type="GO" id="GO:0016117">
    <property type="term" value="P:carotenoid biosynthetic process"/>
    <property type="evidence" value="ECO:0007669"/>
    <property type="project" value="UniProtKB-KW"/>
</dbReference>
<evidence type="ECO:0000256" key="8">
    <source>
        <dbReference type="SAM" id="Phobius"/>
    </source>
</evidence>
<dbReference type="Proteomes" id="UP000199079">
    <property type="component" value="Unassembled WGS sequence"/>
</dbReference>
<evidence type="ECO:0000256" key="3">
    <source>
        <dbReference type="ARBA" id="ARBA00022692"/>
    </source>
</evidence>
<evidence type="ECO:0000313" key="11">
    <source>
        <dbReference type="Proteomes" id="UP000199079"/>
    </source>
</evidence>